<keyword evidence="10 17" id="KW-1133">Transmembrane helix</keyword>
<evidence type="ECO:0000256" key="15">
    <source>
        <dbReference type="ARBA" id="ARBA00048679"/>
    </source>
</evidence>
<keyword evidence="9 16" id="KW-0067">ATP-binding</keyword>
<evidence type="ECO:0000256" key="2">
    <source>
        <dbReference type="ARBA" id="ARBA00012513"/>
    </source>
</evidence>
<organism evidence="20 21">
    <name type="scientific">Sorghum bicolor</name>
    <name type="common">Sorghum</name>
    <name type="synonym">Sorghum vulgare</name>
    <dbReference type="NCBI Taxonomy" id="4558"/>
    <lineage>
        <taxon>Eukaryota</taxon>
        <taxon>Viridiplantae</taxon>
        <taxon>Streptophyta</taxon>
        <taxon>Embryophyta</taxon>
        <taxon>Tracheophyta</taxon>
        <taxon>Spermatophyta</taxon>
        <taxon>Magnoliopsida</taxon>
        <taxon>Liliopsida</taxon>
        <taxon>Poales</taxon>
        <taxon>Poaceae</taxon>
        <taxon>PACMAD clade</taxon>
        <taxon>Panicoideae</taxon>
        <taxon>Andropogonodae</taxon>
        <taxon>Andropogoneae</taxon>
        <taxon>Sorghinae</taxon>
        <taxon>Sorghum</taxon>
    </lineage>
</organism>
<dbReference type="Pfam" id="PF19160">
    <property type="entry name" value="SPARK"/>
    <property type="match status" value="1"/>
</dbReference>
<dbReference type="GO" id="GO:0005524">
    <property type="term" value="F:ATP binding"/>
    <property type="evidence" value="ECO:0007669"/>
    <property type="project" value="UniProtKB-UniRule"/>
</dbReference>
<evidence type="ECO:0000256" key="1">
    <source>
        <dbReference type="ARBA" id="ARBA00004479"/>
    </source>
</evidence>
<dbReference type="FunFam" id="1.10.510.10:FF:000287">
    <property type="entry name" value="probable LRR receptor-like serine/threonine-protein kinase RKF3"/>
    <property type="match status" value="1"/>
</dbReference>
<keyword evidence="11 17" id="KW-0472">Membrane</keyword>
<comment type="subcellular location">
    <subcellularLocation>
        <location evidence="1">Membrane</location>
        <topology evidence="1">Single-pass type I membrane protein</topology>
    </subcellularLocation>
</comment>
<evidence type="ECO:0000256" key="14">
    <source>
        <dbReference type="ARBA" id="ARBA00047899"/>
    </source>
</evidence>
<feature type="chain" id="PRO_5036906964" description="non-specific serine/threonine protein kinase" evidence="18">
    <location>
        <begin position="27"/>
        <end position="656"/>
    </location>
</feature>
<evidence type="ECO:0000256" key="18">
    <source>
        <dbReference type="SAM" id="SignalP"/>
    </source>
</evidence>
<keyword evidence="3" id="KW-0723">Serine/threonine-protein kinase</keyword>
<evidence type="ECO:0000256" key="5">
    <source>
        <dbReference type="ARBA" id="ARBA00022692"/>
    </source>
</evidence>
<evidence type="ECO:0000256" key="7">
    <source>
        <dbReference type="ARBA" id="ARBA00022741"/>
    </source>
</evidence>
<comment type="catalytic activity">
    <reaction evidence="15">
        <text>L-seryl-[protein] + ATP = O-phospho-L-seryl-[protein] + ADP + H(+)</text>
        <dbReference type="Rhea" id="RHEA:17989"/>
        <dbReference type="Rhea" id="RHEA-COMP:9863"/>
        <dbReference type="Rhea" id="RHEA-COMP:11604"/>
        <dbReference type="ChEBI" id="CHEBI:15378"/>
        <dbReference type="ChEBI" id="CHEBI:29999"/>
        <dbReference type="ChEBI" id="CHEBI:30616"/>
        <dbReference type="ChEBI" id="CHEBI:83421"/>
        <dbReference type="ChEBI" id="CHEBI:456216"/>
        <dbReference type="EC" id="2.7.11.1"/>
    </reaction>
</comment>
<dbReference type="InterPro" id="IPR011009">
    <property type="entry name" value="Kinase-like_dom_sf"/>
</dbReference>
<gene>
    <name evidence="20" type="ORF">BDA96_09G150000</name>
</gene>
<dbReference type="PROSITE" id="PS00108">
    <property type="entry name" value="PROTEIN_KINASE_ST"/>
    <property type="match status" value="1"/>
</dbReference>
<dbReference type="Proteomes" id="UP000807115">
    <property type="component" value="Chromosome 9"/>
</dbReference>
<feature type="signal peptide" evidence="18">
    <location>
        <begin position="1"/>
        <end position="26"/>
    </location>
</feature>
<evidence type="ECO:0000256" key="9">
    <source>
        <dbReference type="ARBA" id="ARBA00022840"/>
    </source>
</evidence>
<evidence type="ECO:0000256" key="12">
    <source>
        <dbReference type="ARBA" id="ARBA00023170"/>
    </source>
</evidence>
<reference evidence="20" key="2">
    <citation type="submission" date="2020-10" db="EMBL/GenBank/DDBJ databases">
        <authorList>
            <person name="Cooper E.A."/>
            <person name="Brenton Z.W."/>
            <person name="Flinn B.S."/>
            <person name="Jenkins J."/>
            <person name="Shu S."/>
            <person name="Flowers D."/>
            <person name="Luo F."/>
            <person name="Wang Y."/>
            <person name="Xia P."/>
            <person name="Barry K."/>
            <person name="Daum C."/>
            <person name="Lipzen A."/>
            <person name="Yoshinaga Y."/>
            <person name="Schmutz J."/>
            <person name="Saski C."/>
            <person name="Vermerris W."/>
            <person name="Kresovich S."/>
        </authorList>
    </citation>
    <scope>NUCLEOTIDE SEQUENCE</scope>
</reference>
<evidence type="ECO:0000256" key="10">
    <source>
        <dbReference type="ARBA" id="ARBA00022989"/>
    </source>
</evidence>
<proteinExistence type="predicted"/>
<dbReference type="FunFam" id="3.30.200.20:FF:000492">
    <property type="entry name" value="probable receptor-like protein kinase At1g11050"/>
    <property type="match status" value="1"/>
</dbReference>
<keyword evidence="4" id="KW-0808">Transferase</keyword>
<dbReference type="EC" id="2.7.11.1" evidence="2"/>
<keyword evidence="13" id="KW-0325">Glycoprotein</keyword>
<evidence type="ECO:0000256" key="4">
    <source>
        <dbReference type="ARBA" id="ARBA00022679"/>
    </source>
</evidence>
<dbReference type="AlphaFoldDB" id="A0A921Q9U6"/>
<feature type="binding site" evidence="16">
    <location>
        <position position="343"/>
    </location>
    <ligand>
        <name>ATP</name>
        <dbReference type="ChEBI" id="CHEBI:30616"/>
    </ligand>
</feature>
<dbReference type="CDD" id="cd14066">
    <property type="entry name" value="STKc_IRAK"/>
    <property type="match status" value="1"/>
</dbReference>
<evidence type="ECO:0000256" key="17">
    <source>
        <dbReference type="SAM" id="Phobius"/>
    </source>
</evidence>
<dbReference type="SUPFAM" id="SSF56112">
    <property type="entry name" value="Protein kinase-like (PK-like)"/>
    <property type="match status" value="1"/>
</dbReference>
<evidence type="ECO:0000313" key="20">
    <source>
        <dbReference type="EMBL" id="KAG0518144.1"/>
    </source>
</evidence>
<evidence type="ECO:0000256" key="16">
    <source>
        <dbReference type="PROSITE-ProRule" id="PRU10141"/>
    </source>
</evidence>
<dbReference type="EMBL" id="CM027688">
    <property type="protein sequence ID" value="KAG0518144.1"/>
    <property type="molecule type" value="Genomic_DNA"/>
</dbReference>
<reference evidence="20" key="1">
    <citation type="journal article" date="2019" name="BMC Genomics">
        <title>A new reference genome for Sorghum bicolor reveals high levels of sequence similarity between sweet and grain genotypes: implications for the genetics of sugar metabolism.</title>
        <authorList>
            <person name="Cooper E.A."/>
            <person name="Brenton Z.W."/>
            <person name="Flinn B.S."/>
            <person name="Jenkins J."/>
            <person name="Shu S."/>
            <person name="Flowers D."/>
            <person name="Luo F."/>
            <person name="Wang Y."/>
            <person name="Xia P."/>
            <person name="Barry K."/>
            <person name="Daum C."/>
            <person name="Lipzen A."/>
            <person name="Yoshinaga Y."/>
            <person name="Schmutz J."/>
            <person name="Saski C."/>
            <person name="Vermerris W."/>
            <person name="Kresovich S."/>
        </authorList>
    </citation>
    <scope>NUCLEOTIDE SEQUENCE</scope>
</reference>
<comment type="caution">
    <text evidence="20">The sequence shown here is derived from an EMBL/GenBank/DDBJ whole genome shotgun (WGS) entry which is preliminary data.</text>
</comment>
<keyword evidence="12" id="KW-0675">Receptor</keyword>
<dbReference type="GO" id="GO:0004674">
    <property type="term" value="F:protein serine/threonine kinase activity"/>
    <property type="evidence" value="ECO:0007669"/>
    <property type="project" value="UniProtKB-KW"/>
</dbReference>
<evidence type="ECO:0000256" key="13">
    <source>
        <dbReference type="ARBA" id="ARBA00023180"/>
    </source>
</evidence>
<keyword evidence="7 16" id="KW-0547">Nucleotide-binding</keyword>
<dbReference type="InterPro" id="IPR001245">
    <property type="entry name" value="Ser-Thr/Tyr_kinase_cat_dom"/>
</dbReference>
<dbReference type="InterPro" id="IPR008271">
    <property type="entry name" value="Ser/Thr_kinase_AS"/>
</dbReference>
<dbReference type="Gene3D" id="3.30.200.20">
    <property type="entry name" value="Phosphorylase Kinase, domain 1"/>
    <property type="match status" value="1"/>
</dbReference>
<keyword evidence="8" id="KW-0418">Kinase</keyword>
<name>A0A921Q9U6_SORBI</name>
<dbReference type="SMART" id="SM00220">
    <property type="entry name" value="S_TKc"/>
    <property type="match status" value="1"/>
</dbReference>
<dbReference type="InterPro" id="IPR043891">
    <property type="entry name" value="SPARK"/>
</dbReference>
<evidence type="ECO:0000313" key="21">
    <source>
        <dbReference type="Proteomes" id="UP000807115"/>
    </source>
</evidence>
<accession>A0A921Q9U6</accession>
<dbReference type="PROSITE" id="PS50011">
    <property type="entry name" value="PROTEIN_KINASE_DOM"/>
    <property type="match status" value="1"/>
</dbReference>
<dbReference type="GO" id="GO:0016020">
    <property type="term" value="C:membrane"/>
    <property type="evidence" value="ECO:0007669"/>
    <property type="project" value="UniProtKB-SubCell"/>
</dbReference>
<dbReference type="Gene3D" id="1.10.510.10">
    <property type="entry name" value="Transferase(Phosphotransferase) domain 1"/>
    <property type="match status" value="1"/>
</dbReference>
<evidence type="ECO:0000259" key="19">
    <source>
        <dbReference type="PROSITE" id="PS50011"/>
    </source>
</evidence>
<evidence type="ECO:0000256" key="8">
    <source>
        <dbReference type="ARBA" id="ARBA00022777"/>
    </source>
</evidence>
<sequence length="656" mass="69838">MPTPKMLRPLPLFVVVFLLVRSPAAAADGGGNATTESCPLDLSYVRTFPWDPTSCAGAAPNVTACCQTLLSLFGIGLAERLRATGNFRLPSAAASTACVESFTDTVSAASAGLSGSSLVPECFPDPSQFAITPSYCAGVSTATEFAAAVGNDSVQALNSSCGPDLASPATCALCYSAGVAATAHLTTAAANDSKSESCFYLSVLYAAGISNSAGPTYPPTAACALGLGLLSPPPTSSKSSNVAVYATTIPIAFVLLASLFGFFLWRRKRTRANSKKKNHKICEEGSGERRSHLRPNTGSILFDIVELAKATGGFSERNLVGRGGFGAVYRGVLADGSVVAVKKMLDPDMEGGDEEFTNEVEIISHLRHRNLVPLRGCCIADEDVEEGKQRFLVYDFMPNGALEDFIFHDREREAAATKRPPLTWAQRRSIIMDVARGLEYLHYGVKPAIYHRDIKATNILLDGEMRARVADFGLARRSREGQSHLTTRVAGTHGYLAPEYALYGQLTEKSDVYSFGVLLLEIMSGRRVLDMSAPAGPVLITDWAWTLVKAGHARAVLDEALSTAESPRSGVMERFVLVGILCAHVMVALRPTIGDAVRMLEGDMDVPELPDRPLPYGHSAMFSEAGSTFSISPAFSGPLTPFIDNGDMLRIEAAGG</sequence>
<evidence type="ECO:0000256" key="3">
    <source>
        <dbReference type="ARBA" id="ARBA00022527"/>
    </source>
</evidence>
<dbReference type="InterPro" id="IPR017441">
    <property type="entry name" value="Protein_kinase_ATP_BS"/>
</dbReference>
<feature type="transmembrane region" description="Helical" evidence="17">
    <location>
        <begin position="242"/>
        <end position="265"/>
    </location>
</feature>
<keyword evidence="6 18" id="KW-0732">Signal</keyword>
<evidence type="ECO:0000256" key="6">
    <source>
        <dbReference type="ARBA" id="ARBA00022729"/>
    </source>
</evidence>
<keyword evidence="5 17" id="KW-0812">Transmembrane</keyword>
<protein>
    <recommendedName>
        <fullName evidence="2">non-specific serine/threonine protein kinase</fullName>
        <ecNumber evidence="2">2.7.11.1</ecNumber>
    </recommendedName>
</protein>
<evidence type="ECO:0000256" key="11">
    <source>
        <dbReference type="ARBA" id="ARBA00023136"/>
    </source>
</evidence>
<dbReference type="PROSITE" id="PS00107">
    <property type="entry name" value="PROTEIN_KINASE_ATP"/>
    <property type="match status" value="1"/>
</dbReference>
<dbReference type="Pfam" id="PF07714">
    <property type="entry name" value="PK_Tyr_Ser-Thr"/>
    <property type="match status" value="1"/>
</dbReference>
<dbReference type="InterPro" id="IPR000719">
    <property type="entry name" value="Prot_kinase_dom"/>
</dbReference>
<dbReference type="PANTHER" id="PTHR47989:SF62">
    <property type="entry name" value="OS05G0423500 PROTEIN"/>
    <property type="match status" value="1"/>
</dbReference>
<dbReference type="PANTHER" id="PTHR47989">
    <property type="entry name" value="OS01G0750732 PROTEIN"/>
    <property type="match status" value="1"/>
</dbReference>
<feature type="domain" description="Protein kinase" evidence="19">
    <location>
        <begin position="314"/>
        <end position="587"/>
    </location>
</feature>
<comment type="catalytic activity">
    <reaction evidence="14">
        <text>L-threonyl-[protein] + ATP = O-phospho-L-threonyl-[protein] + ADP + H(+)</text>
        <dbReference type="Rhea" id="RHEA:46608"/>
        <dbReference type="Rhea" id="RHEA-COMP:11060"/>
        <dbReference type="Rhea" id="RHEA-COMP:11605"/>
        <dbReference type="ChEBI" id="CHEBI:15378"/>
        <dbReference type="ChEBI" id="CHEBI:30013"/>
        <dbReference type="ChEBI" id="CHEBI:30616"/>
        <dbReference type="ChEBI" id="CHEBI:61977"/>
        <dbReference type="ChEBI" id="CHEBI:456216"/>
        <dbReference type="EC" id="2.7.11.1"/>
    </reaction>
</comment>